<name>A0A3R7HFI7_9EURY</name>
<comment type="caution">
    <text evidence="1">The sequence shown here is derived from an EMBL/GenBank/DDBJ whole genome shotgun (WGS) entry which is preliminary data.</text>
</comment>
<dbReference type="EMBL" id="RAPO01000012">
    <property type="protein sequence ID" value="RKD85225.1"/>
    <property type="molecule type" value="Genomic_DNA"/>
</dbReference>
<dbReference type="Proteomes" id="UP000283805">
    <property type="component" value="Unassembled WGS sequence"/>
</dbReference>
<proteinExistence type="predicted"/>
<keyword evidence="2" id="KW-1185">Reference proteome</keyword>
<evidence type="ECO:0000313" key="1">
    <source>
        <dbReference type="EMBL" id="RKD85225.1"/>
    </source>
</evidence>
<dbReference type="OrthoDB" id="372447at2157"/>
<dbReference type="AlphaFoldDB" id="A0A3R7HFI7"/>
<protein>
    <submittedName>
        <fullName evidence="1">Uncharacterized protein</fullName>
    </submittedName>
</protein>
<accession>A0A3R7HFI7</accession>
<sequence>MAPIDSEIIDFLQANPDDWFDAEAVTNNIDADVSEGHVRSRLDHFEATRDDVEDNYWTEEIFGYYFGDNWVPANRENLVRELRMRTSEPVDSMTISELQSLAEEIGNPAPIDNEHRDFQYDG</sequence>
<organism evidence="1 2">
    <name type="scientific">Halopiger aswanensis</name>
    <dbReference type="NCBI Taxonomy" id="148449"/>
    <lineage>
        <taxon>Archaea</taxon>
        <taxon>Methanobacteriati</taxon>
        <taxon>Methanobacteriota</taxon>
        <taxon>Stenosarchaea group</taxon>
        <taxon>Halobacteria</taxon>
        <taxon>Halobacteriales</taxon>
        <taxon>Natrialbaceae</taxon>
        <taxon>Halopiger</taxon>
    </lineage>
</organism>
<reference evidence="1 2" key="1">
    <citation type="submission" date="2018-09" db="EMBL/GenBank/DDBJ databases">
        <title>Genomic Encyclopedia of Archaeal and Bacterial Type Strains, Phase II (KMG-II): from individual species to whole genera.</title>
        <authorList>
            <person name="Goeker M."/>
        </authorList>
    </citation>
    <scope>NUCLEOTIDE SEQUENCE [LARGE SCALE GENOMIC DNA]</scope>
    <source>
        <strain evidence="1 2">DSM 13151</strain>
    </source>
</reference>
<gene>
    <name evidence="1" type="ORF">ATJ93_4727</name>
</gene>
<evidence type="ECO:0000313" key="2">
    <source>
        <dbReference type="Proteomes" id="UP000283805"/>
    </source>
</evidence>
<dbReference type="RefSeq" id="WP_147376697.1">
    <property type="nucleotide sequence ID" value="NZ_RAPO01000012.1"/>
</dbReference>